<feature type="region of interest" description="Disordered" evidence="1">
    <location>
        <begin position="65"/>
        <end position="87"/>
    </location>
</feature>
<evidence type="ECO:0000313" key="2">
    <source>
        <dbReference type="EMBL" id="KAJ5183645.1"/>
    </source>
</evidence>
<reference evidence="2" key="2">
    <citation type="journal article" date="2023" name="IMA Fungus">
        <title>Comparative genomic study of the Penicillium genus elucidates a diverse pangenome and 15 lateral gene transfer events.</title>
        <authorList>
            <person name="Petersen C."/>
            <person name="Sorensen T."/>
            <person name="Nielsen M.R."/>
            <person name="Sondergaard T.E."/>
            <person name="Sorensen J.L."/>
            <person name="Fitzpatrick D.A."/>
            <person name="Frisvad J.C."/>
            <person name="Nielsen K.L."/>
        </authorList>
    </citation>
    <scope>NUCLEOTIDE SEQUENCE</scope>
    <source>
        <strain evidence="2">IBT 21917</strain>
    </source>
</reference>
<reference evidence="2" key="1">
    <citation type="submission" date="2022-11" db="EMBL/GenBank/DDBJ databases">
        <authorList>
            <person name="Petersen C."/>
        </authorList>
    </citation>
    <scope>NUCLEOTIDE SEQUENCE</scope>
    <source>
        <strain evidence="2">IBT 21917</strain>
    </source>
</reference>
<gene>
    <name evidence="2" type="ORF">N7492_001261</name>
</gene>
<name>A0A9W9IV75_9EURO</name>
<dbReference type="AlphaFoldDB" id="A0A9W9IV75"/>
<protein>
    <submittedName>
        <fullName evidence="2">Uncharacterized protein</fullName>
    </submittedName>
</protein>
<accession>A0A9W9IV75</accession>
<comment type="caution">
    <text evidence="2">The sequence shown here is derived from an EMBL/GenBank/DDBJ whole genome shotgun (WGS) entry which is preliminary data.</text>
</comment>
<evidence type="ECO:0000256" key="1">
    <source>
        <dbReference type="SAM" id="MobiDB-lite"/>
    </source>
</evidence>
<keyword evidence="3" id="KW-1185">Reference proteome</keyword>
<evidence type="ECO:0000313" key="3">
    <source>
        <dbReference type="Proteomes" id="UP001146351"/>
    </source>
</evidence>
<dbReference type="Proteomes" id="UP001146351">
    <property type="component" value="Unassembled WGS sequence"/>
</dbReference>
<sequence>MDEDFDVIEGSFCYSIGATLDPGAWQSSRVCQKQVRRNLMHDALSVADRTHRPCTLRCMMSEFDERHAQSPAPTDLGHGDKGSGEDPVMRALDHVREDPNMFLG</sequence>
<organism evidence="2 3">
    <name type="scientific">Penicillium capsulatum</name>
    <dbReference type="NCBI Taxonomy" id="69766"/>
    <lineage>
        <taxon>Eukaryota</taxon>
        <taxon>Fungi</taxon>
        <taxon>Dikarya</taxon>
        <taxon>Ascomycota</taxon>
        <taxon>Pezizomycotina</taxon>
        <taxon>Eurotiomycetes</taxon>
        <taxon>Eurotiomycetidae</taxon>
        <taxon>Eurotiales</taxon>
        <taxon>Aspergillaceae</taxon>
        <taxon>Penicillium</taxon>
    </lineage>
</organism>
<proteinExistence type="predicted"/>
<dbReference type="EMBL" id="JAPQKO010000001">
    <property type="protein sequence ID" value="KAJ5183645.1"/>
    <property type="molecule type" value="Genomic_DNA"/>
</dbReference>
<feature type="compositionally biased region" description="Basic and acidic residues" evidence="1">
    <location>
        <begin position="77"/>
        <end position="87"/>
    </location>
</feature>